<name>A0A7U3UTY2_9ACTN</name>
<evidence type="ECO:0000256" key="2">
    <source>
        <dbReference type="ARBA" id="ARBA00022679"/>
    </source>
</evidence>
<gene>
    <name evidence="3" type="ORF">RVR_4962</name>
</gene>
<dbReference type="Pfam" id="PF04072">
    <property type="entry name" value="LCM"/>
    <property type="match status" value="1"/>
</dbReference>
<reference evidence="3 4" key="4">
    <citation type="journal article" date="2020" name="Sci. Rep.">
        <title>beta-carboline chemical signals induce reveromycin production through a LuxR family regulator in Streptomyces sp. SN-593.</title>
        <authorList>
            <person name="Panthee S."/>
            <person name="Kito N."/>
            <person name="Hayashi T."/>
            <person name="Shimizu T."/>
            <person name="Ishikawa J."/>
            <person name="Hamamoto H."/>
            <person name="Osada H."/>
            <person name="Takahashi S."/>
        </authorList>
    </citation>
    <scope>NUCLEOTIDE SEQUENCE [LARGE SCALE GENOMIC DNA]</scope>
    <source>
        <strain evidence="3 4">SN-593</strain>
    </source>
</reference>
<dbReference type="InterPro" id="IPR029063">
    <property type="entry name" value="SAM-dependent_MTases_sf"/>
</dbReference>
<evidence type="ECO:0000313" key="3">
    <source>
        <dbReference type="EMBL" id="BBA98681.1"/>
    </source>
</evidence>
<accession>A0A7U3UTY2</accession>
<reference evidence="3 4" key="2">
    <citation type="journal article" date="2011" name="J. Antibiot.">
        <title>Furaquinocins I and J: novel polyketide isoprenoid hybrid compounds from Streptomyces reveromyceticus SN-593.</title>
        <authorList>
            <person name="Panthee S."/>
            <person name="Takahashi S."/>
            <person name="Takagi H."/>
            <person name="Nogawa T."/>
            <person name="Oowada E."/>
            <person name="Uramoto M."/>
            <person name="Osada H."/>
        </authorList>
    </citation>
    <scope>NUCLEOTIDE SEQUENCE [LARGE SCALE GENOMIC DNA]</scope>
    <source>
        <strain evidence="3 4">SN-593</strain>
    </source>
</reference>
<dbReference type="EMBL" id="AP018365">
    <property type="protein sequence ID" value="BBA98681.1"/>
    <property type="molecule type" value="Genomic_DNA"/>
</dbReference>
<evidence type="ECO:0000256" key="1">
    <source>
        <dbReference type="ARBA" id="ARBA00022603"/>
    </source>
</evidence>
<organism evidence="3 4">
    <name type="scientific">Actinacidiphila reveromycinica</name>
    <dbReference type="NCBI Taxonomy" id="659352"/>
    <lineage>
        <taxon>Bacteria</taxon>
        <taxon>Bacillati</taxon>
        <taxon>Actinomycetota</taxon>
        <taxon>Actinomycetes</taxon>
        <taxon>Kitasatosporales</taxon>
        <taxon>Streptomycetaceae</taxon>
        <taxon>Actinacidiphila</taxon>
    </lineage>
</organism>
<reference evidence="3 4" key="3">
    <citation type="journal article" date="2011" name="Nat. Chem. Biol.">
        <title>Reveromycin A biosynthesis uses RevG and RevJ for stereospecific spiroacetal formation.</title>
        <authorList>
            <person name="Takahashi S."/>
            <person name="Toyoda A."/>
            <person name="Sekiyama Y."/>
            <person name="Takagi H."/>
            <person name="Nogawa T."/>
            <person name="Uramoto M."/>
            <person name="Suzuki R."/>
            <person name="Koshino H."/>
            <person name="Kumano T."/>
            <person name="Panthee S."/>
            <person name="Dairi T."/>
            <person name="Ishikawa J."/>
            <person name="Ikeda H."/>
            <person name="Sakaki Y."/>
            <person name="Osada H."/>
        </authorList>
    </citation>
    <scope>NUCLEOTIDE SEQUENCE [LARGE SCALE GENOMIC DNA]</scope>
    <source>
        <strain evidence="3 4">SN-593</strain>
    </source>
</reference>
<dbReference type="PANTHER" id="PTHR43619:SF2">
    <property type="entry name" value="S-ADENOSYL-L-METHIONINE-DEPENDENT METHYLTRANSFERASES SUPERFAMILY PROTEIN"/>
    <property type="match status" value="1"/>
</dbReference>
<dbReference type="GO" id="GO:0032259">
    <property type="term" value="P:methylation"/>
    <property type="evidence" value="ECO:0007669"/>
    <property type="project" value="UniProtKB-KW"/>
</dbReference>
<keyword evidence="2 3" id="KW-0808">Transferase</keyword>
<dbReference type="KEGG" id="arev:RVR_4962"/>
<protein>
    <submittedName>
        <fullName evidence="3">Putative methyl transferase</fullName>
    </submittedName>
</protein>
<dbReference type="PANTHER" id="PTHR43619">
    <property type="entry name" value="S-ADENOSYL-L-METHIONINE-DEPENDENT METHYLTRANSFERASE YKTD-RELATED"/>
    <property type="match status" value="1"/>
</dbReference>
<dbReference type="Proteomes" id="UP000595703">
    <property type="component" value="Chromosome"/>
</dbReference>
<proteinExistence type="predicted"/>
<dbReference type="InterPro" id="IPR007213">
    <property type="entry name" value="Ppm1/Ppm2/Tcmp"/>
</dbReference>
<reference evidence="3 4" key="1">
    <citation type="journal article" date="2010" name="J. Bacteriol.">
        <title>Biochemical characterization of a novel indole prenyltransferase from Streptomyces sp. SN-593.</title>
        <authorList>
            <person name="Takahashi S."/>
            <person name="Takagi H."/>
            <person name="Toyoda A."/>
            <person name="Uramoto M."/>
            <person name="Nogawa T."/>
            <person name="Ueki M."/>
            <person name="Sakaki Y."/>
            <person name="Osada H."/>
        </authorList>
    </citation>
    <scope>NUCLEOTIDE SEQUENCE [LARGE SCALE GENOMIC DNA]</scope>
    <source>
        <strain evidence="3 4">SN-593</strain>
    </source>
</reference>
<evidence type="ECO:0000313" key="4">
    <source>
        <dbReference type="Proteomes" id="UP000595703"/>
    </source>
</evidence>
<keyword evidence="4" id="KW-1185">Reference proteome</keyword>
<keyword evidence="1" id="KW-0489">Methyltransferase</keyword>
<dbReference type="GO" id="GO:0008168">
    <property type="term" value="F:methyltransferase activity"/>
    <property type="evidence" value="ECO:0007669"/>
    <property type="project" value="UniProtKB-KW"/>
</dbReference>
<sequence>MSGGDPTRSADGALARGAGRLRVELDGVPETLLWNLVHRAAEAGRPPGKRLLDDPLAVDLVDRIDYPFDRFGAPVMAQWHALRVRAFDDEVRRFAAEHPGGTVVALGEGLETQFWRVDDGRLRWLTVDLPETVAVRAALLPDDPPRRRTVARSALDLAWMDEISAADAAKGVLVTAQGLLMYLPERDAKGLIAACARRFPGGWFLFDTLPRAQVAQSRKTPADGRRGGYRAPRWEWGMDYREYPKVASASPLITRVRSLPFRRGRGLYALAPLSHRIPGVRSMRMSIISVRFGAADPLARDTGE</sequence>
<dbReference type="AlphaFoldDB" id="A0A7U3UTY2"/>
<dbReference type="SUPFAM" id="SSF53335">
    <property type="entry name" value="S-adenosyl-L-methionine-dependent methyltransferases"/>
    <property type="match status" value="1"/>
</dbReference>
<dbReference type="Gene3D" id="3.40.50.150">
    <property type="entry name" value="Vaccinia Virus protein VP39"/>
    <property type="match status" value="1"/>
</dbReference>